<evidence type="ECO:0000313" key="10">
    <source>
        <dbReference type="EMBL" id="TQJ08992.1"/>
    </source>
</evidence>
<keyword evidence="2 7" id="KW-0813">Transport</keyword>
<reference evidence="10 11" key="1">
    <citation type="submission" date="2019-06" db="EMBL/GenBank/DDBJ databases">
        <title>Sequencing the genomes of 1000 actinobacteria strains.</title>
        <authorList>
            <person name="Klenk H.-P."/>
        </authorList>
    </citation>
    <scope>NUCLEOTIDE SEQUENCE [LARGE SCALE GENOMIC DNA]</scope>
    <source>
        <strain evidence="10 11">DSM 18607</strain>
    </source>
</reference>
<proteinExistence type="inferred from homology"/>
<dbReference type="AlphaFoldDB" id="A0A542E0Z1"/>
<comment type="similarity">
    <text evidence="7">Belongs to the binding-protein-dependent transport system permease family.</text>
</comment>
<evidence type="ECO:0000256" key="6">
    <source>
        <dbReference type="ARBA" id="ARBA00023136"/>
    </source>
</evidence>
<organism evidence="10 11">
    <name type="scientific">Lapillicoccus jejuensis</name>
    <dbReference type="NCBI Taxonomy" id="402171"/>
    <lineage>
        <taxon>Bacteria</taxon>
        <taxon>Bacillati</taxon>
        <taxon>Actinomycetota</taxon>
        <taxon>Actinomycetes</taxon>
        <taxon>Micrococcales</taxon>
        <taxon>Intrasporangiaceae</taxon>
        <taxon>Lapillicoccus</taxon>
    </lineage>
</organism>
<keyword evidence="3" id="KW-1003">Cell membrane</keyword>
<evidence type="ECO:0000256" key="1">
    <source>
        <dbReference type="ARBA" id="ARBA00004651"/>
    </source>
</evidence>
<keyword evidence="11" id="KW-1185">Reference proteome</keyword>
<accession>A0A542E0Z1</accession>
<evidence type="ECO:0000256" key="4">
    <source>
        <dbReference type="ARBA" id="ARBA00022692"/>
    </source>
</evidence>
<feature type="transmembrane region" description="Helical" evidence="7">
    <location>
        <begin position="143"/>
        <end position="165"/>
    </location>
</feature>
<feature type="region of interest" description="Disordered" evidence="8">
    <location>
        <begin position="1"/>
        <end position="38"/>
    </location>
</feature>
<dbReference type="Gene3D" id="1.10.3720.10">
    <property type="entry name" value="MetI-like"/>
    <property type="match status" value="1"/>
</dbReference>
<evidence type="ECO:0000259" key="9">
    <source>
        <dbReference type="PROSITE" id="PS50928"/>
    </source>
</evidence>
<feature type="domain" description="ABC transmembrane type-1" evidence="9">
    <location>
        <begin position="108"/>
        <end position="296"/>
    </location>
</feature>
<evidence type="ECO:0000256" key="3">
    <source>
        <dbReference type="ARBA" id="ARBA00022475"/>
    </source>
</evidence>
<feature type="transmembrane region" description="Helical" evidence="7">
    <location>
        <begin position="177"/>
        <end position="196"/>
    </location>
</feature>
<feature type="transmembrane region" description="Helical" evidence="7">
    <location>
        <begin position="48"/>
        <end position="69"/>
    </location>
</feature>
<dbReference type="SUPFAM" id="SSF161098">
    <property type="entry name" value="MetI-like"/>
    <property type="match status" value="1"/>
</dbReference>
<comment type="caution">
    <text evidence="10">The sequence shown here is derived from an EMBL/GenBank/DDBJ whole genome shotgun (WGS) entry which is preliminary data.</text>
</comment>
<name>A0A542E0Z1_9MICO</name>
<dbReference type="InterPro" id="IPR035906">
    <property type="entry name" value="MetI-like_sf"/>
</dbReference>
<keyword evidence="4 7" id="KW-0812">Transmembrane</keyword>
<sequence>MSVIGPTAVTTGDPSGAPTGDPHAPAGTPARDPGRRTGAAAPRSRARIALYVVMALVVVVYAYPLLFLLNTALKSDAEFFRNPTGLVTLPQLGNFVTAWEKGNFAAYLLNSVLYTFVAAAIGTLISLMVGFPVARGYLRHTRLWSSLFAAMLFLPNTLVTVFQLALRLNLYDTRLGYILIMASGVGVGPLLIAGYVKSVPKEIDEAAALDGVGYVRYLFTFLPSLIKPVLATVFILQAIGVWNDIILATILLPDQSKFPVTLGLFAFKGTYVSQWSLLSAATIIVAAPLLVVYLFLQRYLVASVVGGAVKG</sequence>
<protein>
    <submittedName>
        <fullName evidence="10">Carbohydrate ABC transporter membrane protein 2 (CUT1 family)</fullName>
    </submittedName>
</protein>
<dbReference type="GO" id="GO:0055085">
    <property type="term" value="P:transmembrane transport"/>
    <property type="evidence" value="ECO:0007669"/>
    <property type="project" value="InterPro"/>
</dbReference>
<dbReference type="Proteomes" id="UP000317893">
    <property type="component" value="Unassembled WGS sequence"/>
</dbReference>
<comment type="subcellular location">
    <subcellularLocation>
        <location evidence="1 7">Cell membrane</location>
        <topology evidence="1 7">Multi-pass membrane protein</topology>
    </subcellularLocation>
</comment>
<dbReference type="CDD" id="cd06261">
    <property type="entry name" value="TM_PBP2"/>
    <property type="match status" value="1"/>
</dbReference>
<dbReference type="Pfam" id="PF00528">
    <property type="entry name" value="BPD_transp_1"/>
    <property type="match status" value="1"/>
</dbReference>
<feature type="transmembrane region" description="Helical" evidence="7">
    <location>
        <begin position="104"/>
        <end position="131"/>
    </location>
</feature>
<dbReference type="GO" id="GO:0005886">
    <property type="term" value="C:plasma membrane"/>
    <property type="evidence" value="ECO:0007669"/>
    <property type="project" value="UniProtKB-SubCell"/>
</dbReference>
<dbReference type="PROSITE" id="PS50928">
    <property type="entry name" value="ABC_TM1"/>
    <property type="match status" value="1"/>
</dbReference>
<gene>
    <name evidence="10" type="ORF">FB458_2094</name>
</gene>
<evidence type="ECO:0000313" key="11">
    <source>
        <dbReference type="Proteomes" id="UP000317893"/>
    </source>
</evidence>
<keyword evidence="5 7" id="KW-1133">Transmembrane helix</keyword>
<dbReference type="PANTHER" id="PTHR43744">
    <property type="entry name" value="ABC TRANSPORTER PERMEASE PROTEIN MG189-RELATED-RELATED"/>
    <property type="match status" value="1"/>
</dbReference>
<evidence type="ECO:0000256" key="5">
    <source>
        <dbReference type="ARBA" id="ARBA00022989"/>
    </source>
</evidence>
<evidence type="ECO:0000256" key="2">
    <source>
        <dbReference type="ARBA" id="ARBA00022448"/>
    </source>
</evidence>
<evidence type="ECO:0000256" key="7">
    <source>
        <dbReference type="RuleBase" id="RU363032"/>
    </source>
</evidence>
<dbReference type="PANTHER" id="PTHR43744:SF12">
    <property type="entry name" value="ABC TRANSPORTER PERMEASE PROTEIN MG189-RELATED"/>
    <property type="match status" value="1"/>
</dbReference>
<feature type="transmembrane region" description="Helical" evidence="7">
    <location>
        <begin position="272"/>
        <end position="296"/>
    </location>
</feature>
<evidence type="ECO:0000256" key="8">
    <source>
        <dbReference type="SAM" id="MobiDB-lite"/>
    </source>
</evidence>
<keyword evidence="6 7" id="KW-0472">Membrane</keyword>
<dbReference type="EMBL" id="VFMN01000001">
    <property type="protein sequence ID" value="TQJ08992.1"/>
    <property type="molecule type" value="Genomic_DNA"/>
</dbReference>
<dbReference type="InterPro" id="IPR000515">
    <property type="entry name" value="MetI-like"/>
</dbReference>
<dbReference type="RefSeq" id="WP_246061159.1">
    <property type="nucleotide sequence ID" value="NZ_BAAAPR010000005.1"/>
</dbReference>